<dbReference type="PANTHER" id="PTHR48111">
    <property type="entry name" value="REGULATOR OF RPOS"/>
    <property type="match status" value="1"/>
</dbReference>
<dbReference type="GO" id="GO:0032993">
    <property type="term" value="C:protein-DNA complex"/>
    <property type="evidence" value="ECO:0007669"/>
    <property type="project" value="TreeGrafter"/>
</dbReference>
<keyword evidence="1 7" id="KW-0597">Phosphoprotein</keyword>
<dbReference type="InterPro" id="IPR001867">
    <property type="entry name" value="OmpR/PhoB-type_DNA-bd"/>
</dbReference>
<keyword evidence="4 8" id="KW-0238">DNA-binding</keyword>
<dbReference type="AlphaFoldDB" id="A0A0K2S0D2"/>
<dbReference type="GO" id="GO:0005829">
    <property type="term" value="C:cytosol"/>
    <property type="evidence" value="ECO:0007669"/>
    <property type="project" value="TreeGrafter"/>
</dbReference>
<dbReference type="Proteomes" id="UP000066203">
    <property type="component" value="Chromosome"/>
</dbReference>
<keyword evidence="2" id="KW-0902">Two-component regulatory system</keyword>
<protein>
    <recommendedName>
        <fullName evidence="6">DNA-binding response regulator MtrA</fullName>
    </recommendedName>
</protein>
<evidence type="ECO:0000259" key="10">
    <source>
        <dbReference type="PROSITE" id="PS51755"/>
    </source>
</evidence>
<feature type="DNA-binding region" description="OmpR/PhoB-type" evidence="8">
    <location>
        <begin position="128"/>
        <end position="225"/>
    </location>
</feature>
<feature type="domain" description="OmpR/PhoB-type" evidence="10">
    <location>
        <begin position="128"/>
        <end position="225"/>
    </location>
</feature>
<accession>A0A0K2S0D2</accession>
<dbReference type="Pfam" id="PF00486">
    <property type="entry name" value="Trans_reg_C"/>
    <property type="match status" value="1"/>
</dbReference>
<dbReference type="PROSITE" id="PS50110">
    <property type="entry name" value="RESPONSE_REGULATORY"/>
    <property type="match status" value="1"/>
</dbReference>
<dbReference type="FunFam" id="3.40.50.2300:FF:000001">
    <property type="entry name" value="DNA-binding response regulator PhoB"/>
    <property type="match status" value="1"/>
</dbReference>
<dbReference type="SMART" id="SM00862">
    <property type="entry name" value="Trans_reg_C"/>
    <property type="match status" value="1"/>
</dbReference>
<dbReference type="InterPro" id="IPR047671">
    <property type="entry name" value="MtrAB_MtrA"/>
</dbReference>
<dbReference type="InterPro" id="IPR001789">
    <property type="entry name" value="Sig_transdc_resp-reg_receiver"/>
</dbReference>
<dbReference type="InterPro" id="IPR036388">
    <property type="entry name" value="WH-like_DNA-bd_sf"/>
</dbReference>
<evidence type="ECO:0000313" key="11">
    <source>
        <dbReference type="EMBL" id="BAS20581.1"/>
    </source>
</evidence>
<dbReference type="Pfam" id="PF00072">
    <property type="entry name" value="Response_reg"/>
    <property type="match status" value="1"/>
</dbReference>
<evidence type="ECO:0000256" key="1">
    <source>
        <dbReference type="ARBA" id="ARBA00022553"/>
    </source>
</evidence>
<dbReference type="GO" id="GO:0045893">
    <property type="term" value="P:positive regulation of DNA-templated transcription"/>
    <property type="evidence" value="ECO:0007669"/>
    <property type="project" value="InterPro"/>
</dbReference>
<dbReference type="GO" id="GO:0000156">
    <property type="term" value="F:phosphorelay response regulator activity"/>
    <property type="evidence" value="ECO:0007669"/>
    <property type="project" value="InterPro"/>
</dbReference>
<dbReference type="Gene3D" id="3.40.50.2300">
    <property type="match status" value="1"/>
</dbReference>
<dbReference type="CDD" id="cd17626">
    <property type="entry name" value="REC_OmpR_MtrA-like"/>
    <property type="match status" value="1"/>
</dbReference>
<dbReference type="InterPro" id="IPR047673">
    <property type="entry name" value="MtrA_REC"/>
</dbReference>
<dbReference type="GO" id="GO:0000976">
    <property type="term" value="F:transcription cis-regulatory region binding"/>
    <property type="evidence" value="ECO:0007669"/>
    <property type="project" value="InterPro"/>
</dbReference>
<evidence type="ECO:0000256" key="2">
    <source>
        <dbReference type="ARBA" id="ARBA00023012"/>
    </source>
</evidence>
<dbReference type="RefSeq" id="WP_081094662.1">
    <property type="nucleotide sequence ID" value="NZ_AP014938.1"/>
</dbReference>
<gene>
    <name evidence="11" type="ORF">RM6536_1334</name>
</gene>
<dbReference type="PATRIC" id="fig|43675.28.peg.1366"/>
<reference evidence="12" key="1">
    <citation type="submission" date="2015-08" db="EMBL/GenBank/DDBJ databases">
        <title>Complete genome sequence of Rothia mucilaginosa strain NUM-Rm6536.</title>
        <authorList>
            <person name="Nambu T."/>
        </authorList>
    </citation>
    <scope>NUCLEOTIDE SEQUENCE [LARGE SCALE GENOMIC DNA]</scope>
    <source>
        <strain evidence="12">NUM-Rm6536</strain>
    </source>
</reference>
<evidence type="ECO:0000256" key="8">
    <source>
        <dbReference type="PROSITE-ProRule" id="PRU01091"/>
    </source>
</evidence>
<dbReference type="EMBL" id="AP014938">
    <property type="protein sequence ID" value="BAS20581.1"/>
    <property type="molecule type" value="Genomic_DNA"/>
</dbReference>
<dbReference type="Gene3D" id="6.10.250.690">
    <property type="match status" value="1"/>
</dbReference>
<keyword evidence="5" id="KW-0804">Transcription</keyword>
<evidence type="ECO:0000256" key="5">
    <source>
        <dbReference type="ARBA" id="ARBA00023163"/>
    </source>
</evidence>
<dbReference type="NCBIfam" id="NF040689">
    <property type="entry name" value="MtrAB_MtrA"/>
    <property type="match status" value="1"/>
</dbReference>
<keyword evidence="3" id="KW-0805">Transcription regulation</keyword>
<feature type="modified residue" description="4-aspartylphosphate" evidence="7">
    <location>
        <position position="57"/>
    </location>
</feature>
<dbReference type="SMART" id="SM00448">
    <property type="entry name" value="REC"/>
    <property type="match status" value="1"/>
</dbReference>
<feature type="domain" description="Response regulatory" evidence="9">
    <location>
        <begin position="8"/>
        <end position="121"/>
    </location>
</feature>
<organism evidence="11">
    <name type="scientific">Rothia mucilaginosa</name>
    <dbReference type="NCBI Taxonomy" id="43675"/>
    <lineage>
        <taxon>Bacteria</taxon>
        <taxon>Bacillati</taxon>
        <taxon>Actinomycetota</taxon>
        <taxon>Actinomycetes</taxon>
        <taxon>Micrococcales</taxon>
        <taxon>Micrococcaceae</taxon>
        <taxon>Rothia</taxon>
    </lineage>
</organism>
<dbReference type="SUPFAM" id="SSF52172">
    <property type="entry name" value="CheY-like"/>
    <property type="match status" value="1"/>
</dbReference>
<dbReference type="CDD" id="cd00383">
    <property type="entry name" value="trans_reg_C"/>
    <property type="match status" value="1"/>
</dbReference>
<dbReference type="InterPro" id="IPR011006">
    <property type="entry name" value="CheY-like_superfamily"/>
</dbReference>
<name>A0A0K2S0D2_9MICC</name>
<evidence type="ECO:0000256" key="6">
    <source>
        <dbReference type="ARBA" id="ARBA00035142"/>
    </source>
</evidence>
<dbReference type="PANTHER" id="PTHR48111:SF21">
    <property type="entry name" value="DNA-BINDING DUAL MASTER TRANSCRIPTIONAL REGULATOR RPAA"/>
    <property type="match status" value="1"/>
</dbReference>
<evidence type="ECO:0000256" key="3">
    <source>
        <dbReference type="ARBA" id="ARBA00023015"/>
    </source>
</evidence>
<dbReference type="InterPro" id="IPR039420">
    <property type="entry name" value="WalR-like"/>
</dbReference>
<dbReference type="PROSITE" id="PS51755">
    <property type="entry name" value="OMPR_PHOB"/>
    <property type="match status" value="1"/>
</dbReference>
<proteinExistence type="predicted"/>
<evidence type="ECO:0000259" key="9">
    <source>
        <dbReference type="PROSITE" id="PS50110"/>
    </source>
</evidence>
<sequence length="233" mass="25719">MSASDAHTILVVDDDDALAEMIGLVLAQEGFNAVFCENGSRAFETFMRSTPDLVLLDLMLPGMNGIEVCQQIRRSSNVPIIMLTAKSDTEDVVKGLEAGADDYIAKPFKHAELLARIRTRLRPRESRQLVVSIGDIVMDMDGRTVKYHSTEVPMTPLEFDLLAALVRHPGQALSRQELLDMVWGYTDVSDSLVNVHVQRLRAKFDELGADRFIQTVRGVGYKIPAELVGSSGS</sequence>
<evidence type="ECO:0000313" key="12">
    <source>
        <dbReference type="Proteomes" id="UP000066203"/>
    </source>
</evidence>
<evidence type="ECO:0000256" key="4">
    <source>
        <dbReference type="ARBA" id="ARBA00023125"/>
    </source>
</evidence>
<evidence type="ECO:0000256" key="7">
    <source>
        <dbReference type="PROSITE-ProRule" id="PRU00169"/>
    </source>
</evidence>
<dbReference type="Gene3D" id="1.10.10.10">
    <property type="entry name" value="Winged helix-like DNA-binding domain superfamily/Winged helix DNA-binding domain"/>
    <property type="match status" value="1"/>
</dbReference>